<dbReference type="PATRIC" id="fig|1263870.3.peg.1911"/>
<proteinExistence type="predicted"/>
<accession>M5U5Q2</accession>
<dbReference type="InterPro" id="IPR009351">
    <property type="entry name" value="AlkZ-like"/>
</dbReference>
<name>M5U5Q2_9BACT</name>
<sequence>MGALKCVEQLGYIQIDTISVVQRAHHHTLWTRVPDFRKEHLDALQKDRKVFEYWAHAASYLPMRDFRFSLPYMNAIAGGQKHWHTPDKKLMQRMIRHIRTEGPVMARHFEDTGEGKSHFWGGSKPAKIALEQLFIEGELMVSHREGFQKVFDLTERVLPSSVDTRIPSHEEFLRHLITRTIQAQGIASEPEIRYLRKGIKADLSRQIQQMIHDGEIVEVKIQENPTSYYSTLDLVETAASTRTSKRTHLLSPFDNFVIQRKRIAALFDFDYQIECYVPKHKRQHGYFCLPILFGDTIIGRLDPKADKREKTLRIENLVLEKSVSQKEQLTRQLASTLRDFAEFNQCTDCRILKSNDKQFVKDLAKLLG</sequence>
<reference evidence="1 2" key="1">
    <citation type="journal article" date="2013" name="Mar. Genomics">
        <title>Expression of sulfatases in Rhodopirellula baltica and the diversity of sulfatases in the genus Rhodopirellula.</title>
        <authorList>
            <person name="Wegner C.E."/>
            <person name="Richter-Heitmann T."/>
            <person name="Klindworth A."/>
            <person name="Klockow C."/>
            <person name="Richter M."/>
            <person name="Achstetter T."/>
            <person name="Glockner F.O."/>
            <person name="Harder J."/>
        </authorList>
    </citation>
    <scope>NUCLEOTIDE SEQUENCE [LARGE SCALE GENOMIC DNA]</scope>
    <source>
        <strain evidence="1 2">SM41</strain>
    </source>
</reference>
<dbReference type="PANTHER" id="PTHR30528:SF0">
    <property type="entry name" value="CYTOPLASMIC PROTEIN"/>
    <property type="match status" value="1"/>
</dbReference>
<dbReference type="PANTHER" id="PTHR30528">
    <property type="entry name" value="CYTOPLASMIC PROTEIN"/>
    <property type="match status" value="1"/>
</dbReference>
<evidence type="ECO:0000313" key="2">
    <source>
        <dbReference type="Proteomes" id="UP000011885"/>
    </source>
</evidence>
<gene>
    <name evidence="1" type="ORF">RSSM_01786</name>
</gene>
<dbReference type="Pfam" id="PF06224">
    <property type="entry name" value="AlkZ-like"/>
    <property type="match status" value="1"/>
</dbReference>
<organism evidence="1 2">
    <name type="scientific">Rhodopirellula sallentina SM41</name>
    <dbReference type="NCBI Taxonomy" id="1263870"/>
    <lineage>
        <taxon>Bacteria</taxon>
        <taxon>Pseudomonadati</taxon>
        <taxon>Planctomycetota</taxon>
        <taxon>Planctomycetia</taxon>
        <taxon>Pirellulales</taxon>
        <taxon>Pirellulaceae</taxon>
        <taxon>Rhodopirellula</taxon>
    </lineage>
</organism>
<comment type="caution">
    <text evidence="1">The sequence shown here is derived from an EMBL/GenBank/DDBJ whole genome shotgun (WGS) entry which is preliminary data.</text>
</comment>
<dbReference type="Proteomes" id="UP000011885">
    <property type="component" value="Unassembled WGS sequence"/>
</dbReference>
<evidence type="ECO:0000313" key="1">
    <source>
        <dbReference type="EMBL" id="EMI56770.1"/>
    </source>
</evidence>
<dbReference type="AlphaFoldDB" id="M5U5Q2"/>
<dbReference type="EMBL" id="ANOH01000123">
    <property type="protein sequence ID" value="EMI56770.1"/>
    <property type="molecule type" value="Genomic_DNA"/>
</dbReference>
<keyword evidence="2" id="KW-1185">Reference proteome</keyword>
<protein>
    <submittedName>
        <fullName evidence="1">Protein containing DUF1006</fullName>
    </submittedName>
</protein>